<dbReference type="EMBL" id="CP011112">
    <property type="protein sequence ID" value="AKU14702.1"/>
    <property type="molecule type" value="Genomic_DNA"/>
</dbReference>
<protein>
    <submittedName>
        <fullName evidence="1">Uncharacterized protein</fullName>
    </submittedName>
</protein>
<organism evidence="1 2">
    <name type="scientific">Luteipulveratus mongoliensis</name>
    <dbReference type="NCBI Taxonomy" id="571913"/>
    <lineage>
        <taxon>Bacteria</taxon>
        <taxon>Bacillati</taxon>
        <taxon>Actinomycetota</taxon>
        <taxon>Actinomycetes</taxon>
        <taxon>Micrococcales</taxon>
        <taxon>Dermacoccaceae</taxon>
        <taxon>Luteipulveratus</taxon>
    </lineage>
</organism>
<gene>
    <name evidence="1" type="ORF">VV02_00465</name>
</gene>
<name>A0A0K1JDC5_9MICO</name>
<sequence>MPVGHGPCVLVHVGQPGPGIVQVGQPVQVGLGLGGFVRGEVAVGVLRGGVVLRWGGLDVS</sequence>
<evidence type="ECO:0000313" key="2">
    <source>
        <dbReference type="Proteomes" id="UP000066480"/>
    </source>
</evidence>
<evidence type="ECO:0000313" key="1">
    <source>
        <dbReference type="EMBL" id="AKU14702.1"/>
    </source>
</evidence>
<dbReference type="STRING" id="571913.VV02_00465"/>
<keyword evidence="2" id="KW-1185">Reference proteome</keyword>
<accession>A0A0K1JDC5</accession>
<dbReference type="AlphaFoldDB" id="A0A0K1JDC5"/>
<dbReference type="Proteomes" id="UP000066480">
    <property type="component" value="Chromosome"/>
</dbReference>
<reference evidence="1 2" key="1">
    <citation type="submission" date="2015-03" db="EMBL/GenBank/DDBJ databases">
        <title>Luteipulveratus halotolerans sp. nov., a novel actinobacterium (Dermacoccaceae) from Sarawak, Malaysia.</title>
        <authorList>
            <person name="Juboi H."/>
            <person name="Basik A."/>
            <person name="Shamsul S.S."/>
            <person name="Arnold P."/>
            <person name="Schmitt E.K."/>
            <person name="Sanglier J.-J."/>
            <person name="Yeo T."/>
        </authorList>
    </citation>
    <scope>NUCLEOTIDE SEQUENCE [LARGE SCALE GENOMIC DNA]</scope>
    <source>
        <strain evidence="1 2">MN07-A0370</strain>
    </source>
</reference>
<dbReference type="KEGG" id="lmoi:VV02_00465"/>
<proteinExistence type="predicted"/>